<dbReference type="InterPro" id="IPR051414">
    <property type="entry name" value="Adenylate-forming_Reductase"/>
</dbReference>
<dbReference type="EMBL" id="JAWRVI010000017">
    <property type="protein sequence ID" value="KAK4089914.1"/>
    <property type="molecule type" value="Genomic_DNA"/>
</dbReference>
<evidence type="ECO:0000256" key="3">
    <source>
        <dbReference type="ARBA" id="ARBA00022857"/>
    </source>
</evidence>
<reference evidence="6" key="1">
    <citation type="submission" date="2015-05" db="EMBL/GenBank/DDBJ databases">
        <authorList>
            <person name="Wang D.B."/>
            <person name="Wang M."/>
        </authorList>
    </citation>
    <scope>NUCLEOTIDE SEQUENCE</scope>
    <source>
        <strain evidence="6">36-1</strain>
    </source>
</reference>
<dbReference type="Gene3D" id="1.10.1200.10">
    <property type="entry name" value="ACP-like"/>
    <property type="match status" value="1"/>
</dbReference>
<protein>
    <recommendedName>
        <fullName evidence="4">Carrier domain-containing protein</fullName>
    </recommendedName>
</protein>
<gene>
    <name evidence="6" type="ORF">PCL_05571</name>
    <name evidence="5" type="ORF">Purlil1_5540</name>
</gene>
<evidence type="ECO:0000259" key="4">
    <source>
        <dbReference type="PROSITE" id="PS50075"/>
    </source>
</evidence>
<evidence type="ECO:0000313" key="5">
    <source>
        <dbReference type="EMBL" id="KAK4089914.1"/>
    </source>
</evidence>
<dbReference type="PANTHER" id="PTHR43439:SF2">
    <property type="entry name" value="ENZYME, PUTATIVE (JCVI)-RELATED"/>
    <property type="match status" value="1"/>
</dbReference>
<dbReference type="Pfam" id="PF07993">
    <property type="entry name" value="NAD_binding_4"/>
    <property type="match status" value="1"/>
</dbReference>
<dbReference type="SUPFAM" id="SSF56801">
    <property type="entry name" value="Acetyl-CoA synthetase-like"/>
    <property type="match status" value="1"/>
</dbReference>
<dbReference type="Gene3D" id="3.40.50.720">
    <property type="entry name" value="NAD(P)-binding Rossmann-like Domain"/>
    <property type="match status" value="1"/>
</dbReference>
<dbReference type="Proteomes" id="UP000245956">
    <property type="component" value="Unassembled WGS sequence"/>
</dbReference>
<accession>A0A2U3DUA9</accession>
<dbReference type="GO" id="GO:0031177">
    <property type="term" value="F:phosphopantetheine binding"/>
    <property type="evidence" value="ECO:0007669"/>
    <property type="project" value="InterPro"/>
</dbReference>
<dbReference type="InterPro" id="IPR009081">
    <property type="entry name" value="PP-bd_ACP"/>
</dbReference>
<dbReference type="Pfam" id="PF00501">
    <property type="entry name" value="AMP-binding"/>
    <property type="match status" value="1"/>
</dbReference>
<dbReference type="OrthoDB" id="429813at2759"/>
<keyword evidence="3" id="KW-0521">NADP</keyword>
<dbReference type="Proteomes" id="UP001287286">
    <property type="component" value="Unassembled WGS sequence"/>
</dbReference>
<organism evidence="6 7">
    <name type="scientific">Purpureocillium lilacinum</name>
    <name type="common">Paecilomyces lilacinus</name>
    <dbReference type="NCBI Taxonomy" id="33203"/>
    <lineage>
        <taxon>Eukaryota</taxon>
        <taxon>Fungi</taxon>
        <taxon>Dikarya</taxon>
        <taxon>Ascomycota</taxon>
        <taxon>Pezizomycotina</taxon>
        <taxon>Sordariomycetes</taxon>
        <taxon>Hypocreomycetidae</taxon>
        <taxon>Hypocreales</taxon>
        <taxon>Ophiocordycipitaceae</taxon>
        <taxon>Purpureocillium</taxon>
    </lineage>
</organism>
<keyword evidence="8" id="KW-1185">Reference proteome</keyword>
<sequence>MAPAEPKYFTCTLGEAALARQRDCSGEASFSSIIDVIDWQAEHSTSSPAIGFADLGSKRDGAESSVCRPVTFGDLGDLSVVAARTLGNHISAKANGGGAVGLLCGSSLEFVLTWLGLLRLAHPVLLLAPQLEPRAIEHLCHQLGARLVIHDGHHTLTADEIGSGIEILPVPAYAAINGSRRDDDPSGAAPAVAGAPLAEPAFYFHTSGTSTGLPSPIPQSHSMVEALPRFRDRRNQPATFSTTPLYHGGLADCLRAWTSGALIWFFPEGQSPMTARNITEAVHFARRQNCGIPLRLFSSVPYVLQMLAEDKDGICLLLSMDLVGVGGAAMPIATGDMLVRAGVNLLSRFGSAECGFLLSSHRDYTVDKEWEYLRVRVNAGFLCFEPREDGLSELVVKPKWPFRSKTNRDDGSYATSDLFEPHPQTANAWRYHSRADSQITLANGKKFDPSPIETELQSATPLLQDAYVFGTGKPCAGALLFPRPGAASESILAAIRPVLLRLNARNPAHARVEEPMLSVVPSKAGNKRLPKSSKGSILRHQADAKYASIIEGAYEAPRAARDASIVHVQAGDLPVAVSDCFHDVLHRSVDPDKDLYRQGVDSIACIQIRKLIEAKSLVPADHELPLNVIYDQGTVTSLVSYLRRIRNERSGVEQESDRDQLAYMKSLARRYGLSPNLARSPGSLRRSNVVLLTGATGFLGAYLLGLLRRRQGVSRIYCLVRASTGEEARDRVSESQVRRGFPALPRGDDAGSAPCQVVCLPFDSARDHLELAAGDRQMVVEDTTVIIHGAWPVNFTLPLSSFENQFSTLSELLALAVENDARLYFISSVAAASSTDAPSITERISDDPSHASALGYARSKWVAERMCSEANRILAQTLSKGQPSAAMASVIRIGQLCGDRATGAWNGSEAYPLMLSASSAVGCLPDLPHEGTNWLPVDVAASAVLEIAISGQARDGRESRDGTYRARAGETSGGELATPVYHVANPDASTSWRQMLHWIAAATSLPRAPRRLVVVSPDVWVQRLERDLDAEHPAHGLLGFWKQLFDGNRCGGLGDSGQIRDTEAPQKLPSLEVSRARQAAESMGAVAALDRDTTLRLWSWIQANVGAHHS</sequence>
<dbReference type="InterPro" id="IPR000873">
    <property type="entry name" value="AMP-dep_synth/lig_dom"/>
</dbReference>
<proteinExistence type="predicted"/>
<dbReference type="SMART" id="SM00823">
    <property type="entry name" value="PKS_PP"/>
    <property type="match status" value="1"/>
</dbReference>
<dbReference type="InterPro" id="IPR036291">
    <property type="entry name" value="NAD(P)-bd_dom_sf"/>
</dbReference>
<dbReference type="Pfam" id="PF00550">
    <property type="entry name" value="PP-binding"/>
    <property type="match status" value="1"/>
</dbReference>
<keyword evidence="1" id="KW-0596">Phosphopantetheine</keyword>
<dbReference type="Pfam" id="PF23562">
    <property type="entry name" value="AMP-binding_C_3"/>
    <property type="match status" value="1"/>
</dbReference>
<dbReference type="AlphaFoldDB" id="A0A2U3DUA9"/>
<evidence type="ECO:0000313" key="8">
    <source>
        <dbReference type="Proteomes" id="UP001287286"/>
    </source>
</evidence>
<evidence type="ECO:0000313" key="7">
    <source>
        <dbReference type="Proteomes" id="UP000245956"/>
    </source>
</evidence>
<dbReference type="InterPro" id="IPR013120">
    <property type="entry name" value="FAR_NAD-bd"/>
</dbReference>
<dbReference type="EMBL" id="LCWV01000029">
    <property type="protein sequence ID" value="PWI65843.1"/>
    <property type="molecule type" value="Genomic_DNA"/>
</dbReference>
<reference evidence="6 7" key="2">
    <citation type="journal article" date="2016" name="Front. Microbiol.">
        <title>Genome and transcriptome sequences reveal the specific parasitism of the nematophagous Purpureocillium lilacinum 36-1.</title>
        <authorList>
            <person name="Xie J."/>
            <person name="Li S."/>
            <person name="Mo C."/>
            <person name="Xiao X."/>
            <person name="Peng D."/>
            <person name="Wang G."/>
            <person name="Xiao Y."/>
        </authorList>
    </citation>
    <scope>NUCLEOTIDE SEQUENCE [LARGE SCALE GENOMIC DNA]</scope>
    <source>
        <strain evidence="6 7">36-1</strain>
    </source>
</reference>
<feature type="domain" description="Carrier" evidence="4">
    <location>
        <begin position="556"/>
        <end position="646"/>
    </location>
</feature>
<dbReference type="InterPro" id="IPR042099">
    <property type="entry name" value="ANL_N_sf"/>
</dbReference>
<dbReference type="InterPro" id="IPR036736">
    <property type="entry name" value="ACP-like_sf"/>
</dbReference>
<dbReference type="PANTHER" id="PTHR43439">
    <property type="entry name" value="PHENYLACETATE-COENZYME A LIGASE"/>
    <property type="match status" value="1"/>
</dbReference>
<evidence type="ECO:0000256" key="2">
    <source>
        <dbReference type="ARBA" id="ARBA00022553"/>
    </source>
</evidence>
<reference evidence="5" key="3">
    <citation type="submission" date="2023-11" db="EMBL/GenBank/DDBJ databases">
        <authorList>
            <person name="Beijen E."/>
            <person name="Ohm R.A."/>
        </authorList>
    </citation>
    <scope>NUCLEOTIDE SEQUENCE</scope>
    <source>
        <strain evidence="5">CBS 150709</strain>
    </source>
</reference>
<dbReference type="SUPFAM" id="SSF47336">
    <property type="entry name" value="ACP-like"/>
    <property type="match status" value="1"/>
</dbReference>
<name>A0A2U3DUA9_PURLI</name>
<comment type="caution">
    <text evidence="6">The sequence shown here is derived from an EMBL/GenBank/DDBJ whole genome shotgun (WGS) entry which is preliminary data.</text>
</comment>
<keyword evidence="2" id="KW-0597">Phosphoprotein</keyword>
<reference evidence="5 8" key="4">
    <citation type="journal article" date="2024" name="Microbiol. Resour. Announc.">
        <title>Genome annotations for the ascomycete fungi Trichoderma harzianum, Trichoderma aggressivum, and Purpureocillium lilacinum.</title>
        <authorList>
            <person name="Beijen E.P.W."/>
            <person name="Ohm R.A."/>
        </authorList>
    </citation>
    <scope>NUCLEOTIDE SEQUENCE [LARGE SCALE GENOMIC DNA]</scope>
    <source>
        <strain evidence="5 8">CBS 150709</strain>
    </source>
</reference>
<dbReference type="Gene3D" id="3.40.50.12780">
    <property type="entry name" value="N-terminal domain of ligase-like"/>
    <property type="match status" value="1"/>
</dbReference>
<dbReference type="InterPro" id="IPR020806">
    <property type="entry name" value="PKS_PP-bd"/>
</dbReference>
<evidence type="ECO:0000313" key="6">
    <source>
        <dbReference type="EMBL" id="PWI65843.1"/>
    </source>
</evidence>
<dbReference type="PROSITE" id="PS50075">
    <property type="entry name" value="CARRIER"/>
    <property type="match status" value="1"/>
</dbReference>
<dbReference type="SUPFAM" id="SSF51735">
    <property type="entry name" value="NAD(P)-binding Rossmann-fold domains"/>
    <property type="match status" value="1"/>
</dbReference>
<evidence type="ECO:0000256" key="1">
    <source>
        <dbReference type="ARBA" id="ARBA00022450"/>
    </source>
</evidence>